<dbReference type="Gene3D" id="1.10.150.720">
    <property type="entry name" value="Haloacid dehalogenase-like hydrolase"/>
    <property type="match status" value="1"/>
</dbReference>
<dbReference type="PANTHER" id="PTHR46191:SF2">
    <property type="entry name" value="HALOACID DEHALOGENASE-LIKE HYDROLASE DOMAIN-CONTAINING PROTEIN 3"/>
    <property type="match status" value="1"/>
</dbReference>
<evidence type="ECO:0000313" key="2">
    <source>
        <dbReference type="Proteomes" id="UP001152885"/>
    </source>
</evidence>
<dbReference type="InterPro" id="IPR051828">
    <property type="entry name" value="HAD-like_hydrolase_domain"/>
</dbReference>
<dbReference type="AlphaFoldDB" id="A0A9W4TUG4"/>
<dbReference type="Pfam" id="PF00702">
    <property type="entry name" value="Hydrolase"/>
    <property type="match status" value="1"/>
</dbReference>
<dbReference type="SFLD" id="SFLDG01129">
    <property type="entry name" value="C1.5:_HAD__Beta-PGM__Phosphata"/>
    <property type="match status" value="1"/>
</dbReference>
<dbReference type="GO" id="GO:0005634">
    <property type="term" value="C:nucleus"/>
    <property type="evidence" value="ECO:0007669"/>
    <property type="project" value="TreeGrafter"/>
</dbReference>
<dbReference type="InterPro" id="IPR023214">
    <property type="entry name" value="HAD_sf"/>
</dbReference>
<accession>A0A9W4TUG4</accession>
<proteinExistence type="predicted"/>
<comment type="caution">
    <text evidence="1">The sequence shown here is derived from an EMBL/GenBank/DDBJ whole genome shotgun (WGS) entry which is preliminary data.</text>
</comment>
<dbReference type="EMBL" id="CANTUO010000001">
    <property type="protein sequence ID" value="CAI5756789.1"/>
    <property type="molecule type" value="Genomic_DNA"/>
</dbReference>
<dbReference type="InterPro" id="IPR036412">
    <property type="entry name" value="HAD-like_sf"/>
</dbReference>
<gene>
    <name evidence="1" type="ORF">CANVERA_P1308</name>
</gene>
<dbReference type="PANTHER" id="PTHR46191">
    <property type="match status" value="1"/>
</dbReference>
<dbReference type="SUPFAM" id="SSF56784">
    <property type="entry name" value="HAD-like"/>
    <property type="match status" value="1"/>
</dbReference>
<dbReference type="InterPro" id="IPR044924">
    <property type="entry name" value="HAD-SF_hydro_IA_REG-2-like_cap"/>
</dbReference>
<dbReference type="OrthoDB" id="444127at2759"/>
<name>A0A9W4TUG4_9ASCO</name>
<dbReference type="Gene3D" id="3.40.50.1000">
    <property type="entry name" value="HAD superfamily/HAD-like"/>
    <property type="match status" value="1"/>
</dbReference>
<dbReference type="Proteomes" id="UP001152885">
    <property type="component" value="Unassembled WGS sequence"/>
</dbReference>
<evidence type="ECO:0000313" key="1">
    <source>
        <dbReference type="EMBL" id="CAI5756789.1"/>
    </source>
</evidence>
<dbReference type="SFLD" id="SFLDS00003">
    <property type="entry name" value="Haloacid_Dehalogenase"/>
    <property type="match status" value="1"/>
</dbReference>
<sequence length="302" mass="35499">MTIKNKVITPRTYITKRYQSSKLISSPFSIKNTRKIRESNESFPTPSFISFDLFGTLYYPKKPVPEQYYDISHGEYGLNKSIESIEKEFPVVYDKLLDKWPNCGKHVLNDCEKWWEKLILKLYNLSENDPQAIKMSDRLINHFTSSDAYAVYADVIPTLEKLKQHNIKLIATSNSDLRVMKILDSLNLMKFFKHGAVKDIYLSYNLDNLKPEKLFFDKIALKNYQQEIQNKDDESIPYSYLEKCWHIGDNYNQDFLGAVKAGWNGIFINRDSKIKDKFEIIANNRVMITDLRQLLEIFELNE</sequence>
<reference evidence="1" key="1">
    <citation type="submission" date="2022-12" db="EMBL/GenBank/DDBJ databases">
        <authorList>
            <person name="Brejova B."/>
        </authorList>
    </citation>
    <scope>NUCLEOTIDE SEQUENCE</scope>
</reference>
<protein>
    <submittedName>
        <fullName evidence="1">Uncharacterized protein</fullName>
    </submittedName>
</protein>
<keyword evidence="2" id="KW-1185">Reference proteome</keyword>
<organism evidence="1 2">
    <name type="scientific">Candida verbasci</name>
    <dbReference type="NCBI Taxonomy" id="1227364"/>
    <lineage>
        <taxon>Eukaryota</taxon>
        <taxon>Fungi</taxon>
        <taxon>Dikarya</taxon>
        <taxon>Ascomycota</taxon>
        <taxon>Saccharomycotina</taxon>
        <taxon>Pichiomycetes</taxon>
        <taxon>Debaryomycetaceae</taxon>
        <taxon>Candida/Lodderomyces clade</taxon>
        <taxon>Candida</taxon>
    </lineage>
</organism>